<protein>
    <submittedName>
        <fullName evidence="1">Uncharacterized protein</fullName>
    </submittedName>
</protein>
<organism evidence="1">
    <name type="scientific">viral metagenome</name>
    <dbReference type="NCBI Taxonomy" id="1070528"/>
    <lineage>
        <taxon>unclassified sequences</taxon>
        <taxon>metagenomes</taxon>
        <taxon>organismal metagenomes</taxon>
    </lineage>
</organism>
<name>A0A6C0EDR1_9ZZZZ</name>
<sequence>MIAIILRGHERNSFENDYLITFLNKLKIYYKFEIYIHTWSNNEANNSWRPLEESNKIINDETINLYFNEFINNIISIKIDNDNNIEYEQSIEGKVGNINKKIWKNMWYGIKSVYDSINENIKYAFIINTRLDYFTRIKNKDKSLNIYNYIDLLIDEIKSITNYNKLYLINDFTGKINKDGYDSIDNFYFGDKILMKKLIYAFYYFLDNIILFKNRYKTFNNRNQEMLVYLECDYINNNNALYDIYINNQKLLFSIPTINHNTIKQIKNIVLFNFGCKIIINNHLNLNEIYKNNNIYYNLNNYNYSKGKGSLFIHINNFQFVVNLNIDFEYFILLSDSTEMFIKPELIKYIEKYKNGLQMIEFTEDNKWHLFKKNIHNHYKFKKILEYFNDIKYFGGQGEGNFIQKNIFMEITKLYLLFYDSDEFNDYETEEIVLQTLFYYINNKKLSLGIPFILQNYCNNINYDLDFITKIIFNEIVIPNNYIKNTLISPHIGLNCKNIYSIKSISYDINEYNNFY</sequence>
<evidence type="ECO:0000313" key="1">
    <source>
        <dbReference type="EMBL" id="QHT27244.1"/>
    </source>
</evidence>
<dbReference type="EMBL" id="MN739820">
    <property type="protein sequence ID" value="QHT27244.1"/>
    <property type="molecule type" value="Genomic_DNA"/>
</dbReference>
<reference evidence="1" key="1">
    <citation type="journal article" date="2020" name="Nature">
        <title>Giant virus diversity and host interactions through global metagenomics.</title>
        <authorList>
            <person name="Schulz F."/>
            <person name="Roux S."/>
            <person name="Paez-Espino D."/>
            <person name="Jungbluth S."/>
            <person name="Walsh D.A."/>
            <person name="Denef V.J."/>
            <person name="McMahon K.D."/>
            <person name="Konstantinidis K.T."/>
            <person name="Eloe-Fadrosh E.A."/>
            <person name="Kyrpides N.C."/>
            <person name="Woyke T."/>
        </authorList>
    </citation>
    <scope>NUCLEOTIDE SEQUENCE</scope>
    <source>
        <strain evidence="1">GVMAG-M-3300023179-2</strain>
    </source>
</reference>
<accession>A0A6C0EDR1</accession>
<proteinExistence type="predicted"/>
<dbReference type="AlphaFoldDB" id="A0A6C0EDR1"/>